<comment type="caution">
    <text evidence="2">The sequence shown here is derived from an EMBL/GenBank/DDBJ whole genome shotgun (WGS) entry which is preliminary data.</text>
</comment>
<evidence type="ECO:0000313" key="2">
    <source>
        <dbReference type="EMBL" id="KAJ8020213.1"/>
    </source>
</evidence>
<evidence type="ECO:0000313" key="3">
    <source>
        <dbReference type="Proteomes" id="UP001152320"/>
    </source>
</evidence>
<proteinExistence type="predicted"/>
<reference evidence="2" key="1">
    <citation type="submission" date="2021-10" db="EMBL/GenBank/DDBJ databases">
        <title>Tropical sea cucumber genome reveals ecological adaptation and Cuvierian tubules defense mechanism.</title>
        <authorList>
            <person name="Chen T."/>
        </authorList>
    </citation>
    <scope>NUCLEOTIDE SEQUENCE</scope>
    <source>
        <strain evidence="2">Nanhai2018</strain>
        <tissue evidence="2">Muscle</tissue>
    </source>
</reference>
<feature type="compositionally biased region" description="Acidic residues" evidence="1">
    <location>
        <begin position="32"/>
        <end position="41"/>
    </location>
</feature>
<keyword evidence="3" id="KW-1185">Reference proteome</keyword>
<accession>A0A9Q0YCC7</accession>
<feature type="compositionally biased region" description="Acidic residues" evidence="1">
    <location>
        <begin position="53"/>
        <end position="63"/>
    </location>
</feature>
<feature type="region of interest" description="Disordered" evidence="1">
    <location>
        <begin position="21"/>
        <end position="68"/>
    </location>
</feature>
<gene>
    <name evidence="2" type="ORF">HOLleu_39741</name>
</gene>
<evidence type="ECO:0000256" key="1">
    <source>
        <dbReference type="SAM" id="MobiDB-lite"/>
    </source>
</evidence>
<organism evidence="2 3">
    <name type="scientific">Holothuria leucospilota</name>
    <name type="common">Black long sea cucumber</name>
    <name type="synonym">Mertensiothuria leucospilota</name>
    <dbReference type="NCBI Taxonomy" id="206669"/>
    <lineage>
        <taxon>Eukaryota</taxon>
        <taxon>Metazoa</taxon>
        <taxon>Echinodermata</taxon>
        <taxon>Eleutherozoa</taxon>
        <taxon>Echinozoa</taxon>
        <taxon>Holothuroidea</taxon>
        <taxon>Aspidochirotacea</taxon>
        <taxon>Aspidochirotida</taxon>
        <taxon>Holothuriidae</taxon>
        <taxon>Holothuria</taxon>
    </lineage>
</organism>
<sequence>MQLSLMLLEKLCDLEVALRNKSQSTSSNLFGEADESDDDLFGELNSEKPNEDLFLDPEPDDTGTDIAGTTQGMFMQSFSDMYI</sequence>
<name>A0A9Q0YCC7_HOLLE</name>
<protein>
    <submittedName>
        <fullName evidence="2">Uncharacterized protein</fullName>
    </submittedName>
</protein>
<dbReference type="Proteomes" id="UP001152320">
    <property type="component" value="Chromosome 22"/>
</dbReference>
<dbReference type="EMBL" id="JAIZAY010000022">
    <property type="protein sequence ID" value="KAJ8020213.1"/>
    <property type="molecule type" value="Genomic_DNA"/>
</dbReference>
<dbReference type="AlphaFoldDB" id="A0A9Q0YCC7"/>